<evidence type="ECO:0000313" key="4">
    <source>
        <dbReference type="Proteomes" id="UP000321386"/>
    </source>
</evidence>
<name>A0A510UXK8_9CELL</name>
<protein>
    <recommendedName>
        <fullName evidence="2">VanZ-like domain-containing protein</fullName>
    </recommendedName>
</protein>
<dbReference type="PANTHER" id="PTHR28008">
    <property type="entry name" value="DOMAIN PROTEIN, PUTATIVE (AFU_ORTHOLOGUE AFUA_3G10980)-RELATED"/>
    <property type="match status" value="1"/>
</dbReference>
<evidence type="ECO:0000313" key="3">
    <source>
        <dbReference type="EMBL" id="GEK19417.1"/>
    </source>
</evidence>
<dbReference type="InterPro" id="IPR006976">
    <property type="entry name" value="VanZ-like"/>
</dbReference>
<dbReference type="PANTHER" id="PTHR28008:SF1">
    <property type="entry name" value="DOMAIN PROTEIN, PUTATIVE (AFU_ORTHOLOGUE AFUA_3G10980)-RELATED"/>
    <property type="match status" value="1"/>
</dbReference>
<feature type="transmembrane region" description="Helical" evidence="1">
    <location>
        <begin position="116"/>
        <end position="134"/>
    </location>
</feature>
<evidence type="ECO:0000256" key="1">
    <source>
        <dbReference type="SAM" id="Phobius"/>
    </source>
</evidence>
<feature type="transmembrane region" description="Helical" evidence="1">
    <location>
        <begin position="42"/>
        <end position="71"/>
    </location>
</feature>
<gene>
    <name evidence="3" type="ORF">CPE01_31500</name>
</gene>
<keyword evidence="1" id="KW-0812">Transmembrane</keyword>
<dbReference type="Pfam" id="PF04892">
    <property type="entry name" value="VanZ"/>
    <property type="match status" value="1"/>
</dbReference>
<dbReference type="AlphaFoldDB" id="A0A510UXK8"/>
<feature type="transmembrane region" description="Helical" evidence="1">
    <location>
        <begin position="83"/>
        <end position="104"/>
    </location>
</feature>
<proteinExistence type="predicted"/>
<feature type="domain" description="VanZ-like" evidence="2">
    <location>
        <begin position="12"/>
        <end position="132"/>
    </location>
</feature>
<accession>A0A510UXK8</accession>
<keyword evidence="1" id="KW-0472">Membrane</keyword>
<reference evidence="3 4" key="1">
    <citation type="submission" date="2019-07" db="EMBL/GenBank/DDBJ databases">
        <title>Whole genome shotgun sequence of Cellulomonas persica NBRC 101101.</title>
        <authorList>
            <person name="Hosoyama A."/>
            <person name="Uohara A."/>
            <person name="Ohji S."/>
            <person name="Ichikawa N."/>
        </authorList>
    </citation>
    <scope>NUCLEOTIDE SEQUENCE [LARGE SCALE GENOMIC DNA]</scope>
    <source>
        <strain evidence="3 4">NBRC 101101</strain>
    </source>
</reference>
<keyword evidence="1" id="KW-1133">Transmembrane helix</keyword>
<sequence length="142" mass="14891">MLVAALVVWAASVAVVTLRPSSDYDGQLDLVRRVTDWLVTHGIPLTFALVEALANVAMFAPLGVLLVLLAAAPAGRSARGLRLMVRVALVGLAISTGIEVAQALWLPSRVATVQDVVMNTLGAAAGAWATLVVLDRRARTRA</sequence>
<keyword evidence="4" id="KW-1185">Reference proteome</keyword>
<dbReference type="EMBL" id="BJUA01000028">
    <property type="protein sequence ID" value="GEK19417.1"/>
    <property type="molecule type" value="Genomic_DNA"/>
</dbReference>
<organism evidence="3 4">
    <name type="scientific">Cellulomonas persica</name>
    <dbReference type="NCBI Taxonomy" id="76861"/>
    <lineage>
        <taxon>Bacteria</taxon>
        <taxon>Bacillati</taxon>
        <taxon>Actinomycetota</taxon>
        <taxon>Actinomycetes</taxon>
        <taxon>Micrococcales</taxon>
        <taxon>Cellulomonadaceae</taxon>
        <taxon>Cellulomonas</taxon>
    </lineage>
</organism>
<evidence type="ECO:0000259" key="2">
    <source>
        <dbReference type="Pfam" id="PF04892"/>
    </source>
</evidence>
<dbReference type="Proteomes" id="UP000321386">
    <property type="component" value="Unassembled WGS sequence"/>
</dbReference>
<comment type="caution">
    <text evidence="3">The sequence shown here is derived from an EMBL/GenBank/DDBJ whole genome shotgun (WGS) entry which is preliminary data.</text>
</comment>